<dbReference type="PANTHER" id="PTHR30081">
    <property type="entry name" value="PROTEIN-EXPORT MEMBRANE PROTEIN SEC"/>
    <property type="match status" value="1"/>
</dbReference>
<dbReference type="InterPro" id="IPR048634">
    <property type="entry name" value="SecD_SecF_C"/>
</dbReference>
<dbReference type="InterPro" id="IPR022646">
    <property type="entry name" value="SecD/SecF_CS"/>
</dbReference>
<feature type="region of interest" description="Disordered" evidence="10">
    <location>
        <begin position="151"/>
        <end position="185"/>
    </location>
</feature>
<dbReference type="InterPro" id="IPR022645">
    <property type="entry name" value="SecD/SecF_bac"/>
</dbReference>
<feature type="transmembrane region" description="Helical" evidence="9">
    <location>
        <begin position="401"/>
        <end position="427"/>
    </location>
</feature>
<name>A0ABQ3VMB1_9CHLR</name>
<dbReference type="PRINTS" id="PR01755">
    <property type="entry name" value="SECFTRNLCASE"/>
</dbReference>
<feature type="transmembrane region" description="Helical" evidence="9">
    <location>
        <begin position="292"/>
        <end position="313"/>
    </location>
</feature>
<organism evidence="12 13">
    <name type="scientific">Dictyobacter formicarum</name>
    <dbReference type="NCBI Taxonomy" id="2778368"/>
    <lineage>
        <taxon>Bacteria</taxon>
        <taxon>Bacillati</taxon>
        <taxon>Chloroflexota</taxon>
        <taxon>Ktedonobacteria</taxon>
        <taxon>Ktedonobacterales</taxon>
        <taxon>Dictyobacteraceae</taxon>
        <taxon>Dictyobacter</taxon>
    </lineage>
</organism>
<proteinExistence type="inferred from homology"/>
<comment type="subunit">
    <text evidence="9">Forms a complex with SecD. Part of the essential Sec protein translocation apparatus which comprises SecA, SecYEG and auxiliary proteins SecDF. Other proteins may also be involved.</text>
</comment>
<evidence type="ECO:0000259" key="11">
    <source>
        <dbReference type="Pfam" id="PF02355"/>
    </source>
</evidence>
<keyword evidence="6 9" id="KW-1133">Transmembrane helix</keyword>
<accession>A0ABQ3VMB1</accession>
<dbReference type="HAMAP" id="MF_01464_B">
    <property type="entry name" value="SecF_B"/>
    <property type="match status" value="1"/>
</dbReference>
<evidence type="ECO:0000256" key="1">
    <source>
        <dbReference type="ARBA" id="ARBA00004651"/>
    </source>
</evidence>
<dbReference type="InterPro" id="IPR022813">
    <property type="entry name" value="SecD/SecF_arch_bac"/>
</dbReference>
<keyword evidence="5 9" id="KW-0653">Protein transport</keyword>
<evidence type="ECO:0000256" key="9">
    <source>
        <dbReference type="HAMAP-Rule" id="MF_01464"/>
    </source>
</evidence>
<evidence type="ECO:0000256" key="10">
    <source>
        <dbReference type="SAM" id="MobiDB-lite"/>
    </source>
</evidence>
<keyword evidence="8 9" id="KW-0472">Membrane</keyword>
<keyword evidence="13" id="KW-1185">Reference proteome</keyword>
<keyword evidence="7 9" id="KW-0811">Translocation</keyword>
<keyword evidence="2 9" id="KW-0813">Transport</keyword>
<dbReference type="PANTHER" id="PTHR30081:SF8">
    <property type="entry name" value="PROTEIN TRANSLOCASE SUBUNIT SECF"/>
    <property type="match status" value="1"/>
</dbReference>
<reference evidence="12 13" key="1">
    <citation type="journal article" date="2021" name="Int. J. Syst. Evol. Microbiol.">
        <title>Reticulibacter mediterranei gen. nov., sp. nov., within the new family Reticulibacteraceae fam. nov., and Ktedonospora formicarum gen. nov., sp. nov., Ktedonobacter robiniae sp. nov., Dictyobacter formicarum sp. nov. and Dictyobacter arantiisoli sp. nov., belonging to the class Ktedonobacteria.</title>
        <authorList>
            <person name="Yabe S."/>
            <person name="Zheng Y."/>
            <person name="Wang C.M."/>
            <person name="Sakai Y."/>
            <person name="Abe K."/>
            <person name="Yokota A."/>
            <person name="Donadio S."/>
            <person name="Cavaletti L."/>
            <person name="Monciardini P."/>
        </authorList>
    </citation>
    <scope>NUCLEOTIDE SEQUENCE [LARGE SCALE GENOMIC DNA]</scope>
    <source>
        <strain evidence="12 13">SOSP1-9</strain>
    </source>
</reference>
<evidence type="ECO:0000256" key="8">
    <source>
        <dbReference type="ARBA" id="ARBA00023136"/>
    </source>
</evidence>
<dbReference type="Proteomes" id="UP000635565">
    <property type="component" value="Unassembled WGS sequence"/>
</dbReference>
<gene>
    <name evidence="9" type="primary">secF</name>
    <name evidence="12" type="ORF">KSZ_53500</name>
</gene>
<dbReference type="Pfam" id="PF02355">
    <property type="entry name" value="SecD_SecF_C"/>
    <property type="match status" value="1"/>
</dbReference>
<evidence type="ECO:0000256" key="3">
    <source>
        <dbReference type="ARBA" id="ARBA00022475"/>
    </source>
</evidence>
<dbReference type="InterPro" id="IPR005665">
    <property type="entry name" value="SecF_bac"/>
</dbReference>
<keyword evidence="3 9" id="KW-1003">Cell membrane</keyword>
<protein>
    <recommendedName>
        <fullName evidence="9">Protein-export membrane protein SecF</fullName>
    </recommendedName>
</protein>
<keyword evidence="4 9" id="KW-0812">Transmembrane</keyword>
<evidence type="ECO:0000256" key="6">
    <source>
        <dbReference type="ARBA" id="ARBA00022989"/>
    </source>
</evidence>
<comment type="caution">
    <text evidence="12">The sequence shown here is derived from an EMBL/GenBank/DDBJ whole genome shotgun (WGS) entry which is preliminary data.</text>
</comment>
<feature type="transmembrane region" description="Helical" evidence="9">
    <location>
        <begin position="375"/>
        <end position="395"/>
    </location>
</feature>
<sequence>MLNLVKYRKLFLLISLIVIIPGTISLLIFGLNVGIDFAGGTNIVLRPQHTITDADTIRNLLKPFNLESEQVVLGKDSKGATNTAWVRFDSKVDTSVTDNVQKTLNKKYNQSLQYAIATIPDSKPYTLITITKFTSAPKASDIQAALSNLPATSTPTVGSATPTATPTSTAKGTPTATATATNTQNGSTATTPFKIVDVQIGNSAQTINILTKTSISSGDATSDAKVTQAAIQGYFLQHGGPYIQIESNSQVGPSVAGRTTLMAFLAVVAASILILLYVWFSFRKVPKALRYGVCAILALLHDALVVLGIFSILGKFFGMQIDSLFITALLTVIGFSVHDTIVVFDRVRENMQRRTVETFEEVVNASLVQTLARSLNTSLTVLFTLLTLTLFTGIGTDIHTFTLTLLIGIFSGTYSSIFNASMMLVIWEKGELGMKYLQGKRDEKPYARKRDREIRELAETRS</sequence>
<feature type="transmembrane region" description="Helical" evidence="9">
    <location>
        <begin position="261"/>
        <end position="280"/>
    </location>
</feature>
<evidence type="ECO:0000313" key="12">
    <source>
        <dbReference type="EMBL" id="GHO87344.1"/>
    </source>
</evidence>
<comment type="function">
    <text evidence="9">Part of the Sec protein translocase complex. Interacts with the SecYEG preprotein conducting channel. SecDF uses the proton motive force (PMF) to complete protein translocation after the ATP-dependent function of SecA.</text>
</comment>
<evidence type="ECO:0000256" key="5">
    <source>
        <dbReference type="ARBA" id="ARBA00022927"/>
    </source>
</evidence>
<feature type="domain" description="Protein export membrane protein SecD/SecF C-terminal" evidence="11">
    <location>
        <begin position="240"/>
        <end position="428"/>
    </location>
</feature>
<feature type="transmembrane region" description="Helical" evidence="9">
    <location>
        <begin position="325"/>
        <end position="344"/>
    </location>
</feature>
<feature type="transmembrane region" description="Helical" evidence="9">
    <location>
        <begin position="12"/>
        <end position="35"/>
    </location>
</feature>
<dbReference type="SUPFAM" id="SSF82866">
    <property type="entry name" value="Multidrug efflux transporter AcrB transmembrane domain"/>
    <property type="match status" value="1"/>
</dbReference>
<comment type="subcellular location">
    <subcellularLocation>
        <location evidence="1 9">Cell membrane</location>
        <topology evidence="1 9">Multi-pass membrane protein</topology>
    </subcellularLocation>
</comment>
<dbReference type="Gene3D" id="1.20.1640.10">
    <property type="entry name" value="Multidrug efflux transporter AcrB transmembrane domain"/>
    <property type="match status" value="1"/>
</dbReference>
<evidence type="ECO:0000313" key="13">
    <source>
        <dbReference type="Proteomes" id="UP000635565"/>
    </source>
</evidence>
<dbReference type="NCBIfam" id="TIGR00966">
    <property type="entry name" value="transloc_SecF"/>
    <property type="match status" value="1"/>
</dbReference>
<dbReference type="EMBL" id="BNJJ01000016">
    <property type="protein sequence ID" value="GHO87344.1"/>
    <property type="molecule type" value="Genomic_DNA"/>
</dbReference>
<dbReference type="RefSeq" id="WP_201364914.1">
    <property type="nucleotide sequence ID" value="NZ_BNJJ01000016.1"/>
</dbReference>
<comment type="similarity">
    <text evidence="9">Belongs to the SecD/SecF family. SecF subfamily.</text>
</comment>
<evidence type="ECO:0000256" key="7">
    <source>
        <dbReference type="ARBA" id="ARBA00023010"/>
    </source>
</evidence>
<dbReference type="Pfam" id="PF07549">
    <property type="entry name" value="Sec_GG"/>
    <property type="match status" value="1"/>
</dbReference>
<evidence type="ECO:0000256" key="2">
    <source>
        <dbReference type="ARBA" id="ARBA00022448"/>
    </source>
</evidence>
<evidence type="ECO:0000256" key="4">
    <source>
        <dbReference type="ARBA" id="ARBA00022692"/>
    </source>
</evidence>